<dbReference type="GeneID" id="587532"/>
<dbReference type="GO" id="GO:0019388">
    <property type="term" value="P:galactose catabolic process"/>
    <property type="evidence" value="ECO:0000318"/>
    <property type="project" value="GO_Central"/>
</dbReference>
<dbReference type="PIRSF" id="PIRSF006336">
    <property type="entry name" value="B-gal"/>
    <property type="match status" value="1"/>
</dbReference>
<feature type="domain" description="Beta-galactosidase galactose-binding" evidence="12">
    <location>
        <begin position="548"/>
        <end position="609"/>
    </location>
</feature>
<dbReference type="FunFam" id="3.20.20.80:FF:000017">
    <property type="entry name" value="Beta-galactosidase"/>
    <property type="match status" value="1"/>
</dbReference>
<dbReference type="Gene3D" id="3.20.20.80">
    <property type="entry name" value="Glycosidases"/>
    <property type="match status" value="1"/>
</dbReference>
<dbReference type="EnsemblMetazoa" id="XM_787256">
    <property type="protein sequence ID" value="XP_792349"/>
    <property type="gene ID" value="LOC587532"/>
</dbReference>
<evidence type="ECO:0000256" key="3">
    <source>
        <dbReference type="ARBA" id="ARBA00022801"/>
    </source>
</evidence>
<feature type="domain" description="Glycoside hydrolase 35 catalytic" evidence="10">
    <location>
        <begin position="37"/>
        <end position="354"/>
    </location>
</feature>
<evidence type="ECO:0000259" key="12">
    <source>
        <dbReference type="Pfam" id="PF21467"/>
    </source>
</evidence>
<dbReference type="GO" id="GO:0005773">
    <property type="term" value="C:vacuole"/>
    <property type="evidence" value="ECO:0000318"/>
    <property type="project" value="GO_Central"/>
</dbReference>
<dbReference type="Gene3D" id="2.60.120.260">
    <property type="entry name" value="Galactose-binding domain-like"/>
    <property type="match status" value="2"/>
</dbReference>
<evidence type="ECO:0000256" key="6">
    <source>
        <dbReference type="PIRSR" id="PIRSR006336-1"/>
    </source>
</evidence>
<dbReference type="InterPro" id="IPR048912">
    <property type="entry name" value="BetaGal1-like_ABD1"/>
</dbReference>
<dbReference type="Pfam" id="PF01301">
    <property type="entry name" value="Glyco_hydro_35"/>
    <property type="match status" value="1"/>
</dbReference>
<evidence type="ECO:0000256" key="9">
    <source>
        <dbReference type="SAM" id="SignalP"/>
    </source>
</evidence>
<keyword evidence="5 7" id="KW-0326">Glycosidase</keyword>
<dbReference type="InterPro" id="IPR008979">
    <property type="entry name" value="Galactose-bd-like_sf"/>
</dbReference>
<keyword evidence="14" id="KW-1185">Reference proteome</keyword>
<evidence type="ECO:0000256" key="2">
    <source>
        <dbReference type="ARBA" id="ARBA00022729"/>
    </source>
</evidence>
<dbReference type="GO" id="GO:0004565">
    <property type="term" value="F:beta-galactosidase activity"/>
    <property type="evidence" value="ECO:0000318"/>
    <property type="project" value="GO_Central"/>
</dbReference>
<evidence type="ECO:0000256" key="1">
    <source>
        <dbReference type="ARBA" id="ARBA00009809"/>
    </source>
</evidence>
<feature type="active site" description="Nucleophile" evidence="6">
    <location>
        <position position="265"/>
    </location>
</feature>
<dbReference type="InterPro" id="IPR048913">
    <property type="entry name" value="BetaGal_gal-bd"/>
</dbReference>
<evidence type="ECO:0000259" key="10">
    <source>
        <dbReference type="Pfam" id="PF01301"/>
    </source>
</evidence>
<dbReference type="RefSeq" id="XP_792349.3">
    <property type="nucleotide sequence ID" value="XM_787256.5"/>
</dbReference>
<organism evidence="13 14">
    <name type="scientific">Strongylocentrotus purpuratus</name>
    <name type="common">Purple sea urchin</name>
    <dbReference type="NCBI Taxonomy" id="7668"/>
    <lineage>
        <taxon>Eukaryota</taxon>
        <taxon>Metazoa</taxon>
        <taxon>Echinodermata</taxon>
        <taxon>Eleutherozoa</taxon>
        <taxon>Echinozoa</taxon>
        <taxon>Echinoidea</taxon>
        <taxon>Euechinoidea</taxon>
        <taxon>Echinacea</taxon>
        <taxon>Camarodonta</taxon>
        <taxon>Echinidea</taxon>
        <taxon>Strongylocentrotidae</taxon>
        <taxon>Strongylocentrotus</taxon>
    </lineage>
</organism>
<evidence type="ECO:0000256" key="7">
    <source>
        <dbReference type="RuleBase" id="RU000675"/>
    </source>
</evidence>
<dbReference type="SUPFAM" id="SSF49785">
    <property type="entry name" value="Galactose-binding domain-like"/>
    <property type="match status" value="1"/>
</dbReference>
<feature type="chain" id="PRO_5029884963" description="Beta-galactosidase" evidence="9">
    <location>
        <begin position="24"/>
        <end position="671"/>
    </location>
</feature>
<dbReference type="InterPro" id="IPR026283">
    <property type="entry name" value="B-gal_1-like"/>
</dbReference>
<dbReference type="OMA" id="FWNIHEQ"/>
<evidence type="ECO:0000256" key="4">
    <source>
        <dbReference type="ARBA" id="ARBA00023180"/>
    </source>
</evidence>
<dbReference type="Pfam" id="PF21467">
    <property type="entry name" value="BetaGal_gal-bd"/>
    <property type="match status" value="1"/>
</dbReference>
<dbReference type="SUPFAM" id="SSF51445">
    <property type="entry name" value="(Trans)glycosidases"/>
    <property type="match status" value="1"/>
</dbReference>
<feature type="domain" description="Beta-galactosidase 1-like first all-beta" evidence="11">
    <location>
        <begin position="401"/>
        <end position="511"/>
    </location>
</feature>
<dbReference type="Pfam" id="PF21317">
    <property type="entry name" value="BetaGal_ABD_1"/>
    <property type="match status" value="1"/>
</dbReference>
<name>A0A7M7RG07_STRPU</name>
<proteinExistence type="inferred from homology"/>
<reference evidence="13" key="2">
    <citation type="submission" date="2021-01" db="UniProtKB">
        <authorList>
            <consortium name="EnsemblMetazoa"/>
        </authorList>
    </citation>
    <scope>IDENTIFICATION</scope>
</reference>
<dbReference type="InParanoid" id="A0A7M7RG07"/>
<keyword evidence="3 7" id="KW-0378">Hydrolase</keyword>
<feature type="signal peptide" evidence="9">
    <location>
        <begin position="1"/>
        <end position="23"/>
    </location>
</feature>
<sequence>MGGLRSYVSKLLICMAVLAVKQALPDRSFTIDYDSNTFLKDGQPFRYVSGSFHYSRVPAFYWQDRLDKMKMAGLNAVQTYVIWNFHELKPGEFNFDGDHDILSFLKKANDTGLAVILRPGPYICGEWDLGGLPAWLLNIPGIVLRSSNDLYMAHVTEWMNFFLPKLRPYLYVNGGPIIMVQVENEYGSYQTCDHQYQRQLYHLFRANLGPDVVLFTTDGPGDHLLQCGTLQDMYATIDFGAGSNSTGMFQEMRKFEPKGPLVNSEYYTGWLDHWEHPHQTVKTAAVCTSLDQMLALGANVNMYMFEGGTNFGFWNGANYPTFNPQPTSYDYDAPLTEAGDPTPKYMAIRNVIGKYLPLPAGPIPPPTKKYAYGVVDMEFTATIYDVLDQLCPYGPILTDYPITMEAMQQYQGFMLYRTKLPQNYATPANLTIEGIRDRGYVIIDQVWVGTLNRVNATSMNITGSEGMTLDIFVENQGHINYGSGLYDPKGIISNVTLDGAILQKWSIYSLDLDNILPKLQSLHRQRNRKMGNFIQERAPHWRDGGYVPSFYLGSFPNLSAIDPPQDTFLKSSGWTKGQAFINDFNLGRYWPRAGPQVTLFVPANLLRPSPVQNTVLFLELERPPCFNQTETCTVEFIDRPIINSTVAARPDETFRDRKYIPEGHDFTDLRH</sequence>
<evidence type="ECO:0000256" key="5">
    <source>
        <dbReference type="ARBA" id="ARBA00023295"/>
    </source>
</evidence>
<keyword evidence="2 9" id="KW-0732">Signal</keyword>
<evidence type="ECO:0000313" key="14">
    <source>
        <dbReference type="Proteomes" id="UP000007110"/>
    </source>
</evidence>
<evidence type="ECO:0000313" key="13">
    <source>
        <dbReference type="EnsemblMetazoa" id="XP_792349"/>
    </source>
</evidence>
<dbReference type="PROSITE" id="PS01182">
    <property type="entry name" value="GLYCOSYL_HYDROL_F35"/>
    <property type="match status" value="1"/>
</dbReference>
<reference evidence="14" key="1">
    <citation type="submission" date="2015-02" db="EMBL/GenBank/DDBJ databases">
        <title>Genome sequencing for Strongylocentrotus purpuratus.</title>
        <authorList>
            <person name="Murali S."/>
            <person name="Liu Y."/>
            <person name="Vee V."/>
            <person name="English A."/>
            <person name="Wang M."/>
            <person name="Skinner E."/>
            <person name="Han Y."/>
            <person name="Muzny D.M."/>
            <person name="Worley K.C."/>
            <person name="Gibbs R.A."/>
        </authorList>
    </citation>
    <scope>NUCLEOTIDE SEQUENCE</scope>
</reference>
<dbReference type="AlphaFoldDB" id="A0A7M7RG07"/>
<dbReference type="FunFam" id="2.60.120.260:FF:000021">
    <property type="entry name" value="Beta-galactosidase"/>
    <property type="match status" value="1"/>
</dbReference>
<accession>A0A7M7RG07</accession>
<dbReference type="InterPro" id="IPR017853">
    <property type="entry name" value="GH"/>
</dbReference>
<dbReference type="KEGG" id="spu:587532"/>
<dbReference type="PANTHER" id="PTHR23421">
    <property type="entry name" value="BETA-GALACTOSIDASE RELATED"/>
    <property type="match status" value="1"/>
</dbReference>
<evidence type="ECO:0000256" key="8">
    <source>
        <dbReference type="RuleBase" id="RU003679"/>
    </source>
</evidence>
<dbReference type="Proteomes" id="UP000007110">
    <property type="component" value="Unassembled WGS sequence"/>
</dbReference>
<dbReference type="EC" id="3.2.1.23" evidence="7"/>
<protein>
    <recommendedName>
        <fullName evidence="7">Beta-galactosidase</fullName>
        <ecNumber evidence="7">3.2.1.23</ecNumber>
    </recommendedName>
</protein>
<evidence type="ECO:0000259" key="11">
    <source>
        <dbReference type="Pfam" id="PF21317"/>
    </source>
</evidence>
<dbReference type="InterPro" id="IPR019801">
    <property type="entry name" value="Glyco_hydro_35_CS"/>
</dbReference>
<dbReference type="PRINTS" id="PR00742">
    <property type="entry name" value="GLHYDRLASE35"/>
</dbReference>
<comment type="similarity">
    <text evidence="1 8">Belongs to the glycosyl hydrolase 35 family.</text>
</comment>
<dbReference type="InterPro" id="IPR031330">
    <property type="entry name" value="Gly_Hdrlase_35_cat"/>
</dbReference>
<feature type="active site" description="Proton donor" evidence="6">
    <location>
        <position position="185"/>
    </location>
</feature>
<dbReference type="InterPro" id="IPR001944">
    <property type="entry name" value="Glycoside_Hdrlase_35"/>
</dbReference>
<comment type="catalytic activity">
    <reaction evidence="7">
        <text>Hydrolysis of terminal non-reducing beta-D-galactose residues in beta-D-galactosides.</text>
        <dbReference type="EC" id="3.2.1.23"/>
    </reaction>
</comment>
<keyword evidence="4" id="KW-0325">Glycoprotein</keyword>
<dbReference type="OrthoDB" id="1657402at2759"/>